<dbReference type="PANTHER" id="PTHR32114:SF2">
    <property type="entry name" value="ABC TRANSPORTER ABCH.3"/>
    <property type="match status" value="1"/>
</dbReference>
<dbReference type="Pfam" id="PF13476">
    <property type="entry name" value="AAA_23"/>
    <property type="match status" value="1"/>
</dbReference>
<accession>A0ABQ5MS03</accession>
<keyword evidence="4" id="KW-0175">Coiled coil</keyword>
<dbReference type="InterPro" id="IPR027417">
    <property type="entry name" value="P-loop_NTPase"/>
</dbReference>
<organism evidence="7 8">
    <name type="scientific">Arthrobacter mangrovi</name>
    <dbReference type="NCBI Taxonomy" id="2966350"/>
    <lineage>
        <taxon>Bacteria</taxon>
        <taxon>Bacillati</taxon>
        <taxon>Actinomycetota</taxon>
        <taxon>Actinomycetes</taxon>
        <taxon>Micrococcales</taxon>
        <taxon>Micrococcaceae</taxon>
        <taxon>Arthrobacter</taxon>
    </lineage>
</organism>
<evidence type="ECO:0000256" key="3">
    <source>
        <dbReference type="ARBA" id="ARBA00013368"/>
    </source>
</evidence>
<evidence type="ECO:0000256" key="1">
    <source>
        <dbReference type="ARBA" id="ARBA00006930"/>
    </source>
</evidence>
<proteinExistence type="inferred from homology"/>
<feature type="coiled-coil region" evidence="4">
    <location>
        <begin position="777"/>
        <end position="821"/>
    </location>
</feature>
<comment type="similarity">
    <text evidence="1">Belongs to the SMC family. SbcC subfamily.</text>
</comment>
<feature type="region of interest" description="Disordered" evidence="5">
    <location>
        <begin position="525"/>
        <end position="556"/>
    </location>
</feature>
<dbReference type="Gene3D" id="3.40.50.300">
    <property type="entry name" value="P-loop containing nucleotide triphosphate hydrolases"/>
    <property type="match status" value="2"/>
</dbReference>
<dbReference type="SUPFAM" id="SSF52540">
    <property type="entry name" value="P-loop containing nucleoside triphosphate hydrolases"/>
    <property type="match status" value="1"/>
</dbReference>
<dbReference type="Proteomes" id="UP001209654">
    <property type="component" value="Unassembled WGS sequence"/>
</dbReference>
<name>A0ABQ5MS03_9MICC</name>
<dbReference type="EMBL" id="BRVS01000005">
    <property type="protein sequence ID" value="GLB66776.1"/>
    <property type="molecule type" value="Genomic_DNA"/>
</dbReference>
<dbReference type="InterPro" id="IPR038729">
    <property type="entry name" value="Rad50/SbcC_AAA"/>
</dbReference>
<comment type="subunit">
    <text evidence="2">Heterodimer of SbcC and SbcD.</text>
</comment>
<sequence length="1012" mass="110518">MRIHRLEIQAFGPFAGREVIDFDELSSQGLFLLNGPTGAGKTSILDAVCFALYGSVPGARQQGKRLRSDHAAPDAVPEVVCEFSARNRRFEVTRSPQWERPSSRSRKGTVTEKALTLLREKADGVWIPKTWRNDEAGSELLAILGMSLEQFTKVVLLPQGDFAAFLRADAKDRRPLLQRLFNTERFETVEQMLADEAAKARTAYEAAGAGIGQLRARVLEEAQRHLAEDVLPAEPLPDEDLFRVLEGALADKAAAGQAAADDGRQQVRRLQDAIVVQERALSDAAELAGMEKLAAGHRAGAAAHAELMGTLEAHRAAELLAAPIRHRDQAARSVEQATKDFLESSDAAQAHRLYPHFAADRPEPDRGGKDLLDGISRQLSDELGRARAMLPEAERLAEAKEAQLLKDRHVAGLRAELETAEQRRRETEQEQALLQAQLESVERLPQDPALLAERVDQAKSIREAVVAYADSVRKTEEARRRRDLAQLEQLDLKETWLQLLERRLEQAAAELAETLAAGGPCPVCGGTEHPAPAQPDRDGLVTREQEGQARSRHAEAEARHAAAQQACSALEQELSVLASRGGTTPLAEAEDAVRAAEERLDAALAERRRLEILQEKVQDNARQLQALQQQLSATAVDRATAESELSAARSRTAELERRLAEVLPEGGRLQDRVAELARLERLITACAELLVQRDHASQALDRAEDELAAAVAGSEFGTEEEARVALLDQAALADLTRRRNAYDETGQRLRLLAESPAIVRAREAAGKGAGLPKAEDVETARHQARALEEEVRREAVQLGMVKAAQEQLAGYRTRLAEQLARLRPVEERFELVRSVADTVRGLGDNDRKMTLATYVLAARLEQIAAAASERLNTMTDGRYTLVHDDSKSGNKKSGLGLHVSDEWTGLRRDTATLSGGESFMASLALALGLADVVQAESGGIDIETLFVDEGFGSLDEQSLEQVMDALEGLRDGGRVVGLVSHVAEMKQRIGAQLRVTKGRHGSTVRTVLAAVQ</sequence>
<dbReference type="Pfam" id="PF13558">
    <property type="entry name" value="SbcC_Walker_B"/>
    <property type="match status" value="1"/>
</dbReference>
<evidence type="ECO:0000313" key="8">
    <source>
        <dbReference type="Proteomes" id="UP001209654"/>
    </source>
</evidence>
<gene>
    <name evidence="7" type="primary">sbcC</name>
    <name evidence="7" type="ORF">AHIS1636_12150</name>
</gene>
<comment type="caution">
    <text evidence="7">The sequence shown here is derived from an EMBL/GenBank/DDBJ whole genome shotgun (WGS) entry which is preliminary data.</text>
</comment>
<evidence type="ECO:0000259" key="6">
    <source>
        <dbReference type="Pfam" id="PF13476"/>
    </source>
</evidence>
<evidence type="ECO:0000256" key="4">
    <source>
        <dbReference type="SAM" id="Coils"/>
    </source>
</evidence>
<reference evidence="7 8" key="1">
    <citation type="journal article" date="2023" name="Int. J. Syst. Evol. Microbiol.">
        <title>Arthrobacter mangrovi sp. nov., an actinobacterium isolated from the rhizosphere of a mangrove.</title>
        <authorList>
            <person name="Hamada M."/>
            <person name="Saitou S."/>
            <person name="Enomoto N."/>
            <person name="Nanri K."/>
            <person name="Hidaka K."/>
            <person name="Miura T."/>
            <person name="Tamura T."/>
        </authorList>
    </citation>
    <scope>NUCLEOTIDE SEQUENCE [LARGE SCALE GENOMIC DNA]</scope>
    <source>
        <strain evidence="7 8">NBRC 112813</strain>
    </source>
</reference>
<feature type="compositionally biased region" description="Basic and acidic residues" evidence="5">
    <location>
        <begin position="535"/>
        <end position="556"/>
    </location>
</feature>
<dbReference type="RefSeq" id="WP_264794931.1">
    <property type="nucleotide sequence ID" value="NZ_BRVS01000005.1"/>
</dbReference>
<evidence type="ECO:0000256" key="2">
    <source>
        <dbReference type="ARBA" id="ARBA00011322"/>
    </source>
</evidence>
<feature type="coiled-coil region" evidence="4">
    <location>
        <begin position="410"/>
        <end position="444"/>
    </location>
</feature>
<feature type="domain" description="Rad50/SbcC-type AAA" evidence="6">
    <location>
        <begin position="5"/>
        <end position="194"/>
    </location>
</feature>
<protein>
    <recommendedName>
        <fullName evidence="3">Nuclease SbcCD subunit C</fullName>
    </recommendedName>
</protein>
<dbReference type="PANTHER" id="PTHR32114">
    <property type="entry name" value="ABC TRANSPORTER ABCH.3"/>
    <property type="match status" value="1"/>
</dbReference>
<keyword evidence="8" id="KW-1185">Reference proteome</keyword>
<evidence type="ECO:0000313" key="7">
    <source>
        <dbReference type="EMBL" id="GLB66776.1"/>
    </source>
</evidence>
<evidence type="ECO:0000256" key="5">
    <source>
        <dbReference type="SAM" id="MobiDB-lite"/>
    </source>
</evidence>